<comment type="subunit">
    <text evidence="7">Heterodimer of a small subunit (PriS) and a large subunit (PriL).</text>
</comment>
<evidence type="ECO:0000256" key="1">
    <source>
        <dbReference type="ARBA" id="ARBA00022485"/>
    </source>
</evidence>
<proteinExistence type="inferred from homology"/>
<evidence type="ECO:0000256" key="5">
    <source>
        <dbReference type="ARBA" id="ARBA00023004"/>
    </source>
</evidence>
<evidence type="ECO:0000256" key="3">
    <source>
        <dbReference type="ARBA" id="ARBA00022705"/>
    </source>
</evidence>
<dbReference type="GO" id="GO:0046872">
    <property type="term" value="F:metal ion binding"/>
    <property type="evidence" value="ECO:0007669"/>
    <property type="project" value="UniProtKB-KW"/>
</dbReference>
<evidence type="ECO:0000256" key="6">
    <source>
        <dbReference type="ARBA" id="ARBA00023014"/>
    </source>
</evidence>
<accession>A0A7C5LDV9</accession>
<organism evidence="9">
    <name type="scientific">Caldiarchaeum subterraneum</name>
    <dbReference type="NCBI Taxonomy" id="311458"/>
    <lineage>
        <taxon>Archaea</taxon>
        <taxon>Nitrososphaerota</taxon>
        <taxon>Candidatus Caldarchaeales</taxon>
        <taxon>Candidatus Caldarchaeaceae</taxon>
        <taxon>Candidatus Caldarchaeum</taxon>
    </lineage>
</organism>
<dbReference type="AlphaFoldDB" id="A0A7C5LDV9"/>
<keyword evidence="1 7" id="KW-0004">4Fe-4S</keyword>
<feature type="binding site" evidence="7">
    <location>
        <position position="236"/>
    </location>
    <ligand>
        <name>[4Fe-4S] cluster</name>
        <dbReference type="ChEBI" id="CHEBI:49883"/>
    </ligand>
</feature>
<keyword evidence="6 7" id="KW-0411">Iron-sulfur</keyword>
<dbReference type="GO" id="GO:0003899">
    <property type="term" value="F:DNA-directed RNA polymerase activity"/>
    <property type="evidence" value="ECO:0007669"/>
    <property type="project" value="InterPro"/>
</dbReference>
<sequence>MGEDHYVVEALLSDFPFLKEIREYVAMLKLRLEDFQHAPNLVEAAVKKVEEALAPWPSKQDVGALTSEVKILSHPMAMALVAMLDSPFAKRRFAAHEAERYAVALKNMREGQKEVLKYIMANVLGMRVRLDKYPHEFWVHFADYLKIAVNLNEPRFKLVNRLLNKGYVAVTRNEAVTLVKNGLEKLIHERLESMGRIEPPDFLSEHVNRLKRILESTRQKYSLESVRLDPSMWPPCMIALRKRLLAGEPVSHFGNFATASFMLRIGMSVEEVISIYSQRGDFDPRIARYQVEHIAGLKGSRTRYSAPSCTTMQAHGLCVEEGRLCGGVRSPMQFYRRRAKAMKGSLEHERTQPRQDGG</sequence>
<keyword evidence="2 7" id="KW-0639">Primosome</keyword>
<dbReference type="GO" id="GO:1990077">
    <property type="term" value="C:primosome complex"/>
    <property type="evidence" value="ECO:0007669"/>
    <property type="project" value="UniProtKB-KW"/>
</dbReference>
<dbReference type="InterPro" id="IPR058560">
    <property type="entry name" value="DNA_primase_C"/>
</dbReference>
<evidence type="ECO:0000256" key="7">
    <source>
        <dbReference type="HAMAP-Rule" id="MF_00701"/>
    </source>
</evidence>
<feature type="binding site" evidence="7">
    <location>
        <position position="309"/>
    </location>
    <ligand>
        <name>[4Fe-4S] cluster</name>
        <dbReference type="ChEBI" id="CHEBI:49883"/>
    </ligand>
</feature>
<dbReference type="InterPro" id="IPR007238">
    <property type="entry name" value="DNA_primase_lsu_euk/arc"/>
</dbReference>
<dbReference type="CDD" id="cd06560">
    <property type="entry name" value="PriL"/>
    <property type="match status" value="1"/>
</dbReference>
<evidence type="ECO:0000256" key="2">
    <source>
        <dbReference type="ARBA" id="ARBA00022515"/>
    </source>
</evidence>
<comment type="function">
    <text evidence="7">Regulatory subunit of DNA primase, an RNA polymerase that catalyzes the synthesis of short RNA molecules used as primers for DNA polymerase during DNA replication. Stabilizes and modulates the activity of the small subunit, increasing the rate of DNA synthesis, and conferring RNA synthesis capability. The DNA polymerase activity may enable DNA primase to also catalyze primer extension after primer synthesis. May also play a role in DNA repair.</text>
</comment>
<dbReference type="GO" id="GO:0006269">
    <property type="term" value="P:DNA replication, synthesis of primer"/>
    <property type="evidence" value="ECO:0007669"/>
    <property type="project" value="UniProtKB-UniRule"/>
</dbReference>
<feature type="binding site" evidence="7">
    <location>
        <position position="318"/>
    </location>
    <ligand>
        <name>[4Fe-4S] cluster</name>
        <dbReference type="ChEBI" id="CHEBI:49883"/>
    </ligand>
</feature>
<dbReference type="Pfam" id="PF04104">
    <property type="entry name" value="DNA_primase_lrg"/>
    <property type="match status" value="1"/>
</dbReference>
<dbReference type="HAMAP" id="MF_00701">
    <property type="entry name" value="DNA_primase_lrg_arc"/>
    <property type="match status" value="1"/>
</dbReference>
<evidence type="ECO:0000256" key="4">
    <source>
        <dbReference type="ARBA" id="ARBA00022723"/>
    </source>
</evidence>
<keyword evidence="4 7" id="KW-0479">Metal-binding</keyword>
<dbReference type="GO" id="GO:0051539">
    <property type="term" value="F:4 iron, 4 sulfur cluster binding"/>
    <property type="evidence" value="ECO:0007669"/>
    <property type="project" value="UniProtKB-UniRule"/>
</dbReference>
<evidence type="ECO:0000259" key="8">
    <source>
        <dbReference type="Pfam" id="PF04104"/>
    </source>
</evidence>
<reference evidence="9" key="1">
    <citation type="journal article" date="2020" name="mSystems">
        <title>Genome- and Community-Level Interaction Insights into Carbon Utilization and Element Cycling Functions of Hydrothermarchaeota in Hydrothermal Sediment.</title>
        <authorList>
            <person name="Zhou Z."/>
            <person name="Liu Y."/>
            <person name="Xu W."/>
            <person name="Pan J."/>
            <person name="Luo Z.H."/>
            <person name="Li M."/>
        </authorList>
    </citation>
    <scope>NUCLEOTIDE SEQUENCE [LARGE SCALE GENOMIC DNA]</scope>
    <source>
        <strain evidence="9">SpSt-1056</strain>
    </source>
</reference>
<keyword evidence="3 7" id="KW-0235">DNA replication</keyword>
<dbReference type="GO" id="GO:0006270">
    <property type="term" value="P:DNA replication initiation"/>
    <property type="evidence" value="ECO:0007669"/>
    <property type="project" value="TreeGrafter"/>
</dbReference>
<dbReference type="InterPro" id="IPR023642">
    <property type="entry name" value="DNA_primase_lsu_PriL"/>
</dbReference>
<dbReference type="PANTHER" id="PTHR10537">
    <property type="entry name" value="DNA PRIMASE LARGE SUBUNIT"/>
    <property type="match status" value="1"/>
</dbReference>
<comment type="caution">
    <text evidence="9">The sequence shown here is derived from an EMBL/GenBank/DDBJ whole genome shotgun (WGS) entry which is preliminary data.</text>
</comment>
<evidence type="ECO:0000313" key="9">
    <source>
        <dbReference type="EMBL" id="HHK68236.1"/>
    </source>
</evidence>
<gene>
    <name evidence="7" type="primary">priL</name>
    <name evidence="9" type="ORF">ENM11_03650</name>
</gene>
<comment type="cofactor">
    <cofactor evidence="7">
        <name>[4Fe-4S] cluster</name>
        <dbReference type="ChEBI" id="CHEBI:49883"/>
    </cofactor>
    <text evidence="7">Binds 1 [4Fe-4S] cluster.</text>
</comment>
<comment type="similarity">
    <text evidence="7">Belongs to the eukaryotic-type primase large subunit family.</text>
</comment>
<dbReference type="PANTHER" id="PTHR10537:SF3">
    <property type="entry name" value="DNA PRIMASE LARGE SUBUNIT"/>
    <property type="match status" value="1"/>
</dbReference>
<protein>
    <recommendedName>
        <fullName evidence="7">DNA primase large subunit PriL</fullName>
    </recommendedName>
</protein>
<dbReference type="Pfam" id="PF26466">
    <property type="entry name" value="DNA_primase_lrg_N"/>
    <property type="match status" value="1"/>
</dbReference>
<name>A0A7C5LDV9_CALS0</name>
<dbReference type="EMBL" id="DRWN01000027">
    <property type="protein sequence ID" value="HHK68236.1"/>
    <property type="molecule type" value="Genomic_DNA"/>
</dbReference>
<feature type="binding site" evidence="7">
    <location>
        <position position="325"/>
    </location>
    <ligand>
        <name>[4Fe-4S] cluster</name>
        <dbReference type="ChEBI" id="CHEBI:49883"/>
    </ligand>
</feature>
<feature type="domain" description="DNA primase large subunit C-terminal" evidence="8">
    <location>
        <begin position="229"/>
        <end position="319"/>
    </location>
</feature>
<keyword evidence="5 7" id="KW-0408">Iron</keyword>
<dbReference type="SUPFAM" id="SSF140914">
    <property type="entry name" value="PriB N-terminal domain-like"/>
    <property type="match status" value="1"/>
</dbReference>